<evidence type="ECO:0000256" key="3">
    <source>
        <dbReference type="ARBA" id="ARBA00009488"/>
    </source>
</evidence>
<feature type="region of interest" description="Disordered" evidence="6">
    <location>
        <begin position="98"/>
        <end position="129"/>
    </location>
</feature>
<gene>
    <name evidence="7" type="ORF">BIW11_02011</name>
</gene>
<dbReference type="PANTHER" id="PTHR14315">
    <property type="entry name" value="SPOT14 FAMILY MEMBER"/>
    <property type="match status" value="1"/>
</dbReference>
<sequence>MYQRSLEVASPRPSSRRPSRCDSAVASEIRCSQQSILTSMDRFVKSVANMDSTVLVPSRLRDLDATAGKVTPPAAVRSGDLHSLFSMLHDVKKELLWGSPGRSPEQSPDLNLLGGRDTASYKGQHDSQQFSHGASLRVPSVNSLQGLHRRHLSTGSVASGISDADTDVESLCDFVEGDYGTQLASTFRLHLHGLQSILQQLAESADYLSERYLEDIEPVV</sequence>
<name>A0A1V9X506_9ACAR</name>
<evidence type="ECO:0000256" key="5">
    <source>
        <dbReference type="ARBA" id="ARBA00023242"/>
    </source>
</evidence>
<keyword evidence="5" id="KW-0539">Nucleus</keyword>
<dbReference type="GO" id="GO:0005829">
    <property type="term" value="C:cytosol"/>
    <property type="evidence" value="ECO:0007669"/>
    <property type="project" value="TreeGrafter"/>
</dbReference>
<dbReference type="EMBL" id="MNPL01024612">
    <property type="protein sequence ID" value="OQR68453.1"/>
    <property type="molecule type" value="Genomic_DNA"/>
</dbReference>
<evidence type="ECO:0000256" key="2">
    <source>
        <dbReference type="ARBA" id="ARBA00004496"/>
    </source>
</evidence>
<reference evidence="7 8" key="1">
    <citation type="journal article" date="2017" name="Gigascience">
        <title>Draft genome of the honey bee ectoparasitic mite, Tropilaelaps mercedesae, is shaped by the parasitic life history.</title>
        <authorList>
            <person name="Dong X."/>
            <person name="Armstrong S.D."/>
            <person name="Xia D."/>
            <person name="Makepeace B.L."/>
            <person name="Darby A.C."/>
            <person name="Kadowaki T."/>
        </authorList>
    </citation>
    <scope>NUCLEOTIDE SEQUENCE [LARGE SCALE GENOMIC DNA]</scope>
    <source>
        <strain evidence="7">Wuxi-XJTLU</strain>
    </source>
</reference>
<comment type="subcellular location">
    <subcellularLocation>
        <location evidence="2">Cytoplasm</location>
    </subcellularLocation>
    <subcellularLocation>
        <location evidence="1">Nucleus</location>
    </subcellularLocation>
</comment>
<dbReference type="GO" id="GO:0046890">
    <property type="term" value="P:regulation of lipid biosynthetic process"/>
    <property type="evidence" value="ECO:0007669"/>
    <property type="project" value="TreeGrafter"/>
</dbReference>
<dbReference type="InterPro" id="IPR053719">
    <property type="entry name" value="Lipogen_MT_Stabilize_sf"/>
</dbReference>
<evidence type="ECO:0000256" key="1">
    <source>
        <dbReference type="ARBA" id="ARBA00004123"/>
    </source>
</evidence>
<dbReference type="InParanoid" id="A0A1V9X506"/>
<protein>
    <submittedName>
        <fullName evidence="7">Mid1-interacting protein 1 isoform 1</fullName>
    </submittedName>
</protein>
<dbReference type="InterPro" id="IPR009786">
    <property type="entry name" value="Spot_14"/>
</dbReference>
<comment type="caution">
    <text evidence="7">The sequence shown here is derived from an EMBL/GenBank/DDBJ whole genome shotgun (WGS) entry which is preliminary data.</text>
</comment>
<evidence type="ECO:0000256" key="6">
    <source>
        <dbReference type="SAM" id="MobiDB-lite"/>
    </source>
</evidence>
<dbReference type="FunCoup" id="A0A1V9X506">
    <property type="interactions" value="192"/>
</dbReference>
<dbReference type="PANTHER" id="PTHR14315:SF17">
    <property type="entry name" value="MIP21584P"/>
    <property type="match status" value="1"/>
</dbReference>
<organism evidence="7 8">
    <name type="scientific">Tropilaelaps mercedesae</name>
    <dbReference type="NCBI Taxonomy" id="418985"/>
    <lineage>
        <taxon>Eukaryota</taxon>
        <taxon>Metazoa</taxon>
        <taxon>Ecdysozoa</taxon>
        <taxon>Arthropoda</taxon>
        <taxon>Chelicerata</taxon>
        <taxon>Arachnida</taxon>
        <taxon>Acari</taxon>
        <taxon>Parasitiformes</taxon>
        <taxon>Mesostigmata</taxon>
        <taxon>Gamasina</taxon>
        <taxon>Dermanyssoidea</taxon>
        <taxon>Laelapidae</taxon>
        <taxon>Tropilaelaps</taxon>
    </lineage>
</organism>
<feature type="region of interest" description="Disordered" evidence="6">
    <location>
        <begin position="1"/>
        <end position="21"/>
    </location>
</feature>
<dbReference type="GO" id="GO:0005634">
    <property type="term" value="C:nucleus"/>
    <property type="evidence" value="ECO:0007669"/>
    <property type="project" value="UniProtKB-SubCell"/>
</dbReference>
<proteinExistence type="inferred from homology"/>
<keyword evidence="8" id="KW-1185">Reference proteome</keyword>
<accession>A0A1V9X506</accession>
<dbReference type="AlphaFoldDB" id="A0A1V9X506"/>
<comment type="similarity">
    <text evidence="3">Belongs to the SPOT14 family.</text>
</comment>
<dbReference type="Gene3D" id="6.10.140.1610">
    <property type="match status" value="1"/>
</dbReference>
<dbReference type="Pfam" id="PF07084">
    <property type="entry name" value="Spot_14"/>
    <property type="match status" value="2"/>
</dbReference>
<evidence type="ECO:0000313" key="7">
    <source>
        <dbReference type="EMBL" id="OQR68453.1"/>
    </source>
</evidence>
<keyword evidence="4" id="KW-0963">Cytoplasm</keyword>
<evidence type="ECO:0000256" key="4">
    <source>
        <dbReference type="ARBA" id="ARBA00022490"/>
    </source>
</evidence>
<evidence type="ECO:0000313" key="8">
    <source>
        <dbReference type="Proteomes" id="UP000192247"/>
    </source>
</evidence>
<dbReference type="OrthoDB" id="5951908at2759"/>
<dbReference type="Proteomes" id="UP000192247">
    <property type="component" value="Unassembled WGS sequence"/>
</dbReference>